<sequence length="165" mass="18519">MRTAPDIDVVRTLPIRHDAEVTQDFIDVNGHMNITQYLRLGAEAVDLALRAAGMDDDYRERRHLSCFAVEHHLTYRAEMHLGQEITAHPQLLARSDRAAHAMVYLVDATNDRLANTLEVVLVHVDMRTRRSVPFPDEVAESLDAMVLRDVAVLDPPLCGVMGVRG</sequence>
<dbReference type="AlphaFoldDB" id="A0A238ZCF2"/>
<organism evidence="1 2">
    <name type="scientific">Blastococcus mobilis</name>
    <dbReference type="NCBI Taxonomy" id="1938746"/>
    <lineage>
        <taxon>Bacteria</taxon>
        <taxon>Bacillati</taxon>
        <taxon>Actinomycetota</taxon>
        <taxon>Actinomycetes</taxon>
        <taxon>Geodermatophilales</taxon>
        <taxon>Geodermatophilaceae</taxon>
        <taxon>Blastococcus</taxon>
    </lineage>
</organism>
<protein>
    <submittedName>
        <fullName evidence="1">Acyl-CoA thioester hydrolase</fullName>
    </submittedName>
</protein>
<dbReference type="GO" id="GO:0016787">
    <property type="term" value="F:hydrolase activity"/>
    <property type="evidence" value="ECO:0007669"/>
    <property type="project" value="UniProtKB-KW"/>
</dbReference>
<reference evidence="1 2" key="1">
    <citation type="submission" date="2017-06" db="EMBL/GenBank/DDBJ databases">
        <authorList>
            <person name="Kim H.J."/>
            <person name="Triplett B.A."/>
        </authorList>
    </citation>
    <scope>NUCLEOTIDE SEQUENCE [LARGE SCALE GENOMIC DNA]</scope>
    <source>
        <strain evidence="1 2">DSM 44272</strain>
    </source>
</reference>
<dbReference type="RefSeq" id="WP_089338310.1">
    <property type="nucleotide sequence ID" value="NZ_FZNO01000027.1"/>
</dbReference>
<accession>A0A238ZCF2</accession>
<dbReference type="Pfam" id="PF13279">
    <property type="entry name" value="4HBT_2"/>
    <property type="match status" value="1"/>
</dbReference>
<dbReference type="Proteomes" id="UP000198403">
    <property type="component" value="Unassembled WGS sequence"/>
</dbReference>
<keyword evidence="2" id="KW-1185">Reference proteome</keyword>
<gene>
    <name evidence="1" type="ORF">SAMN06272737_12733</name>
</gene>
<dbReference type="SUPFAM" id="SSF54637">
    <property type="entry name" value="Thioesterase/thiol ester dehydrase-isomerase"/>
    <property type="match status" value="1"/>
</dbReference>
<dbReference type="Gene3D" id="3.10.129.10">
    <property type="entry name" value="Hotdog Thioesterase"/>
    <property type="match status" value="1"/>
</dbReference>
<proteinExistence type="predicted"/>
<evidence type="ECO:0000313" key="1">
    <source>
        <dbReference type="EMBL" id="SNR80970.1"/>
    </source>
</evidence>
<dbReference type="CDD" id="cd00586">
    <property type="entry name" value="4HBT"/>
    <property type="match status" value="1"/>
</dbReference>
<evidence type="ECO:0000313" key="2">
    <source>
        <dbReference type="Proteomes" id="UP000198403"/>
    </source>
</evidence>
<dbReference type="InterPro" id="IPR029069">
    <property type="entry name" value="HotDog_dom_sf"/>
</dbReference>
<name>A0A238ZCF2_9ACTN</name>
<dbReference type="OrthoDB" id="9803287at2"/>
<keyword evidence="1" id="KW-0378">Hydrolase</keyword>
<dbReference type="EMBL" id="FZNO01000027">
    <property type="protein sequence ID" value="SNR80970.1"/>
    <property type="molecule type" value="Genomic_DNA"/>
</dbReference>